<dbReference type="Gene3D" id="2.60.120.260">
    <property type="entry name" value="Galactose-binding domain-like"/>
    <property type="match status" value="1"/>
</dbReference>
<feature type="region of interest" description="Disordered" evidence="1">
    <location>
        <begin position="1"/>
        <end position="57"/>
    </location>
</feature>
<reference evidence="4" key="1">
    <citation type="submission" date="2025-08" db="UniProtKB">
        <authorList>
            <consortium name="RefSeq"/>
        </authorList>
    </citation>
    <scope>IDENTIFICATION</scope>
    <source>
        <strain evidence="4">MV-25-SWS-2005</strain>
        <tissue evidence="4">Whole body</tissue>
    </source>
</reference>
<accession>A0A6I8UFI1</accession>
<organism evidence="3 4">
    <name type="scientific">Drosophila pseudoobscura pseudoobscura</name>
    <name type="common">Fruit fly</name>
    <dbReference type="NCBI Taxonomy" id="46245"/>
    <lineage>
        <taxon>Eukaryota</taxon>
        <taxon>Metazoa</taxon>
        <taxon>Ecdysozoa</taxon>
        <taxon>Arthropoda</taxon>
        <taxon>Hexapoda</taxon>
        <taxon>Insecta</taxon>
        <taxon>Pterygota</taxon>
        <taxon>Neoptera</taxon>
        <taxon>Endopterygota</taxon>
        <taxon>Diptera</taxon>
        <taxon>Brachycera</taxon>
        <taxon>Muscomorpha</taxon>
        <taxon>Ephydroidea</taxon>
        <taxon>Drosophilidae</taxon>
        <taxon>Drosophila</taxon>
        <taxon>Sophophora</taxon>
    </lineage>
</organism>
<evidence type="ECO:0000313" key="4">
    <source>
        <dbReference type="RefSeq" id="XP_001354620.4"/>
    </source>
</evidence>
<keyword evidence="3" id="KW-1185">Reference proteome</keyword>
<dbReference type="InterPro" id="IPR032979">
    <property type="entry name" value="ENGase"/>
</dbReference>
<dbReference type="Proteomes" id="UP000001819">
    <property type="component" value="Chromosome X"/>
</dbReference>
<sequence>MKRSASNPKDAVPDKVPANSGEVNNHTEQNDIGLDSGNNSGNSETGCNQHSKEEEPPQIPAVVVDGEEEQEQKQEILTSCVGGDQKVCLDASTCGCPQLEAEAVLDNRQLLAFQVRSRDIDWRQYVQPLDTRIRSGGVYLDKQADFVSNHRRAVDDQNRRELLVCHDMMGNYLEDRHFHSSEKYDDYRFLHWSAVDYFCYFSHKYVTIPPSGWLNAAHRHGVPVLGTYIVEADSLLVEVLASEESVDRTVAALTRLCLHFGFEGWLVNVEVTVPQTSMPNLHRFVRELRSATESQVPHGRVFWYDSVIETGALLWQNELNARNVDFFRISDAMLINYAWNDGHLERSASLARQEGSPQHRVFMGLDVFGRSRKGGFQSLDTMERIAQNGFSAGIFAPAWSFETLRNWQGYDISKANGDEEVNAAFLSRNESWWARLWPLLATHPYQALPFYTDFCVGSGQASFVRGSRDASATGRPFFNLSRQSLQPSVPLDKNARHCFHTAFTGGSSLEVINYERAFRLFVTEFVLPRGVLLLGYAYRMDDASRDHTFDVVVRLSPFQRHSQDLYLFCGSYNTNIVAPHLCYISPMDDPLPSGLAPVQLRQSSGLLGDGWRVRYYLARFDGPVVVKDIGLKCRRSLASTSDAYLGAIYVQGLFQEDWMATQSSQKASIDVYGRQLWENLT</sequence>
<dbReference type="PANTHER" id="PTHR13246">
    <property type="entry name" value="ENDO BETA N-ACETYLGLUCOSAMINIDASE"/>
    <property type="match status" value="1"/>
</dbReference>
<dbReference type="Pfam" id="PF03644">
    <property type="entry name" value="Glyco_hydro_85"/>
    <property type="match status" value="1"/>
</dbReference>
<dbReference type="GO" id="GO:0005829">
    <property type="term" value="C:cytosol"/>
    <property type="evidence" value="ECO:0007669"/>
    <property type="project" value="UniProtKB-SubCell"/>
</dbReference>
<dbReference type="RefSeq" id="XP_001354620.4">
    <property type="nucleotide sequence ID" value="XM_001354584.4"/>
</dbReference>
<dbReference type="KEGG" id="dpo:4815161"/>
<dbReference type="ExpressionAtlas" id="A0A6I8UFI1">
    <property type="expression patterns" value="baseline"/>
</dbReference>
<dbReference type="PANTHER" id="PTHR13246:SF1">
    <property type="entry name" value="CYTOSOLIC ENDO-BETA-N-ACETYLGLUCOSAMINIDASE"/>
    <property type="match status" value="1"/>
</dbReference>
<dbReference type="GO" id="GO:0033925">
    <property type="term" value="F:mannosyl-glycoprotein endo-beta-N-acetylglucosaminidase activity"/>
    <property type="evidence" value="ECO:0007669"/>
    <property type="project" value="UniProtKB-EC"/>
</dbReference>
<dbReference type="Gene3D" id="3.20.20.80">
    <property type="entry name" value="Glycosidases"/>
    <property type="match status" value="1"/>
</dbReference>
<dbReference type="InterPro" id="IPR005201">
    <property type="entry name" value="TIM_ENGase"/>
</dbReference>
<dbReference type="FunCoup" id="A0A6I8UFI1">
    <property type="interactions" value="69"/>
</dbReference>
<name>A0A6I8UFI1_DROPS</name>
<evidence type="ECO:0000259" key="2">
    <source>
        <dbReference type="Pfam" id="PF03644"/>
    </source>
</evidence>
<protein>
    <submittedName>
        <fullName evidence="4">Uncharacterized protein ENGase isoform X1</fullName>
    </submittedName>
</protein>
<proteinExistence type="predicted"/>
<feature type="compositionally biased region" description="Polar residues" evidence="1">
    <location>
        <begin position="36"/>
        <end position="49"/>
    </location>
</feature>
<evidence type="ECO:0000313" key="3">
    <source>
        <dbReference type="Proteomes" id="UP000001819"/>
    </source>
</evidence>
<feature type="domain" description="Cytosolic endo-beta-N-acetylglucosaminidase TIM barrel" evidence="2">
    <location>
        <begin position="172"/>
        <end position="461"/>
    </location>
</feature>
<dbReference type="AlphaFoldDB" id="A0A6I8UFI1"/>
<dbReference type="InParanoid" id="A0A6I8UFI1"/>
<dbReference type="CDD" id="cd06547">
    <property type="entry name" value="GH85_ENGase"/>
    <property type="match status" value="1"/>
</dbReference>
<evidence type="ECO:0000256" key="1">
    <source>
        <dbReference type="SAM" id="MobiDB-lite"/>
    </source>
</evidence>
<gene>
    <name evidence="4" type="primary">ENGase</name>
</gene>